<gene>
    <name evidence="7" type="ORF">P8625_02680</name>
</gene>
<proteinExistence type="inferred from homology"/>
<keyword evidence="5" id="KW-0998">Cell outer membrane</keyword>
<evidence type="ECO:0000256" key="3">
    <source>
        <dbReference type="ARBA" id="ARBA00022729"/>
    </source>
</evidence>
<dbReference type="InterPro" id="IPR012944">
    <property type="entry name" value="SusD_RagB_dom"/>
</dbReference>
<accession>A0ABY8L3T6</accession>
<dbReference type="SUPFAM" id="SSF48452">
    <property type="entry name" value="TPR-like"/>
    <property type="match status" value="1"/>
</dbReference>
<organism evidence="7 8">
    <name type="scientific">Tenacibaculum tangerinum</name>
    <dbReference type="NCBI Taxonomy" id="3038772"/>
    <lineage>
        <taxon>Bacteria</taxon>
        <taxon>Pseudomonadati</taxon>
        <taxon>Bacteroidota</taxon>
        <taxon>Flavobacteriia</taxon>
        <taxon>Flavobacteriales</taxon>
        <taxon>Flavobacteriaceae</taxon>
        <taxon>Tenacibaculum</taxon>
    </lineage>
</organism>
<sequence length="503" mass="56294">MKKYLIFTISTFFIFSCTDLDKELDGLLDKSGLTKQEIVTGQLVNAYSQLRSFQHQEFQYVLQQHPTDEMAGPTRGADWDDGGAWRALHLHQWNSSHPRISGAWDQILGGLFSAIDALNNEPNDEERAMATFYSSFYIFTATDLWGQVPNREIGTSYGDFPTVLKRTEAIDIAISQLEAVYDNLPSGSASNSVNKYVAATLLAKMYLNRAVYKATDEDGTPQTGPFAFDNADMQKVVDYCDTVLSGPFSLQANYFDAFAPNNTDIGTEIIFASENDNKTGGELARFYFMTLHYNNNPGGWNGFVALTDLYDKFDDSDPRIGGDYDGLTDVSGLKTGFLVGQQYDEAGNEIEDRAGQPLAFTKEFSLANSTEEKGMRVIKYMPDYANLNRPANDFVIFRLADVYLMKAEAMTRMGGDASGPLNVLRTARGVESVYTGATLDDILDERARELYWEGWRRQDQIRFSTFLDPVQEKPESTDRTKIIYPIPAKALSTNPNLTQNPGY</sequence>
<evidence type="ECO:0000313" key="7">
    <source>
        <dbReference type="EMBL" id="WGH76089.1"/>
    </source>
</evidence>
<evidence type="ECO:0000256" key="4">
    <source>
        <dbReference type="ARBA" id="ARBA00023136"/>
    </source>
</evidence>
<keyword evidence="8" id="KW-1185">Reference proteome</keyword>
<dbReference type="Pfam" id="PF07980">
    <property type="entry name" value="SusD_RagB"/>
    <property type="match status" value="1"/>
</dbReference>
<keyword evidence="3" id="KW-0732">Signal</keyword>
<evidence type="ECO:0000313" key="8">
    <source>
        <dbReference type="Proteomes" id="UP001232001"/>
    </source>
</evidence>
<evidence type="ECO:0000256" key="2">
    <source>
        <dbReference type="ARBA" id="ARBA00006275"/>
    </source>
</evidence>
<dbReference type="InterPro" id="IPR011990">
    <property type="entry name" value="TPR-like_helical_dom_sf"/>
</dbReference>
<comment type="similarity">
    <text evidence="2">Belongs to the SusD family.</text>
</comment>
<keyword evidence="4" id="KW-0472">Membrane</keyword>
<evidence type="ECO:0000256" key="1">
    <source>
        <dbReference type="ARBA" id="ARBA00004442"/>
    </source>
</evidence>
<dbReference type="Gene3D" id="1.25.40.390">
    <property type="match status" value="1"/>
</dbReference>
<comment type="subcellular location">
    <subcellularLocation>
        <location evidence="1">Cell outer membrane</location>
    </subcellularLocation>
</comment>
<protein>
    <submittedName>
        <fullName evidence="7">RagB/SusD family nutrient uptake outer membrane protein</fullName>
    </submittedName>
</protein>
<dbReference type="EMBL" id="CP122539">
    <property type="protein sequence ID" value="WGH76089.1"/>
    <property type="molecule type" value="Genomic_DNA"/>
</dbReference>
<feature type="domain" description="RagB/SusD" evidence="6">
    <location>
        <begin position="267"/>
        <end position="503"/>
    </location>
</feature>
<dbReference type="Proteomes" id="UP001232001">
    <property type="component" value="Chromosome"/>
</dbReference>
<dbReference type="RefSeq" id="WP_279651959.1">
    <property type="nucleotide sequence ID" value="NZ_CP122539.1"/>
</dbReference>
<reference evidence="7 8" key="1">
    <citation type="submission" date="2023-04" db="EMBL/GenBank/DDBJ databases">
        <title>Tenacibaculum tangerinum sp. nov., isolated from sea tidal flat of South Korea.</title>
        <authorList>
            <person name="Lee S.H."/>
            <person name="Kim J.-J."/>
        </authorList>
    </citation>
    <scope>NUCLEOTIDE SEQUENCE [LARGE SCALE GENOMIC DNA]</scope>
    <source>
        <strain evidence="7 8">GRR-S3-23</strain>
    </source>
</reference>
<name>A0ABY8L3T6_9FLAO</name>
<evidence type="ECO:0000259" key="6">
    <source>
        <dbReference type="Pfam" id="PF07980"/>
    </source>
</evidence>
<evidence type="ECO:0000256" key="5">
    <source>
        <dbReference type="ARBA" id="ARBA00023237"/>
    </source>
</evidence>
<dbReference type="PROSITE" id="PS51257">
    <property type="entry name" value="PROKAR_LIPOPROTEIN"/>
    <property type="match status" value="1"/>
</dbReference>